<protein>
    <recommendedName>
        <fullName evidence="3">STAS/SEC14 domain-containing protein</fullName>
    </recommendedName>
</protein>
<dbReference type="EMBL" id="QFQP01000052">
    <property type="protein sequence ID" value="PZR04792.1"/>
    <property type="molecule type" value="Genomic_DNA"/>
</dbReference>
<comment type="caution">
    <text evidence="1">The sequence shown here is derived from an EMBL/GenBank/DDBJ whole genome shotgun (WGS) entry which is preliminary data.</text>
</comment>
<gene>
    <name evidence="1" type="ORF">DI536_33670</name>
</gene>
<organism evidence="1 2">
    <name type="scientific">Archangium gephyra</name>
    <dbReference type="NCBI Taxonomy" id="48"/>
    <lineage>
        <taxon>Bacteria</taxon>
        <taxon>Pseudomonadati</taxon>
        <taxon>Myxococcota</taxon>
        <taxon>Myxococcia</taxon>
        <taxon>Myxococcales</taxon>
        <taxon>Cystobacterineae</taxon>
        <taxon>Archangiaceae</taxon>
        <taxon>Archangium</taxon>
    </lineage>
</organism>
<proteinExistence type="predicted"/>
<sequence length="123" mass="13486">MPITCTVHESPKGRKYVRTYASGVVTGEDAIPVMEKMKPGQDWHGYGVLSVAEPNTDLQPEARRVFTSQQNVPVDKRPPTAMIVTSAPLRITISFVVRVSGSAPNTKFFGNEAEGTKWLEAEP</sequence>
<reference evidence="1 2" key="1">
    <citation type="submission" date="2017-08" db="EMBL/GenBank/DDBJ databases">
        <title>Infants hospitalized years apart are colonized by the same room-sourced microbial strains.</title>
        <authorList>
            <person name="Brooks B."/>
            <person name="Olm M.R."/>
            <person name="Firek B.A."/>
            <person name="Baker R."/>
            <person name="Thomas B.C."/>
            <person name="Morowitz M.J."/>
            <person name="Banfield J.F."/>
        </authorList>
    </citation>
    <scope>NUCLEOTIDE SEQUENCE [LARGE SCALE GENOMIC DNA]</scope>
    <source>
        <strain evidence="1">S2_003_000_R2_14</strain>
    </source>
</reference>
<dbReference type="Proteomes" id="UP000249061">
    <property type="component" value="Unassembled WGS sequence"/>
</dbReference>
<evidence type="ECO:0000313" key="2">
    <source>
        <dbReference type="Proteomes" id="UP000249061"/>
    </source>
</evidence>
<accession>A0A2W5SPE1</accession>
<evidence type="ECO:0000313" key="1">
    <source>
        <dbReference type="EMBL" id="PZR04792.1"/>
    </source>
</evidence>
<name>A0A2W5SPE1_9BACT</name>
<evidence type="ECO:0008006" key="3">
    <source>
        <dbReference type="Google" id="ProtNLM"/>
    </source>
</evidence>
<dbReference type="AlphaFoldDB" id="A0A2W5SPE1"/>